<keyword evidence="2" id="KW-1185">Reference proteome</keyword>
<dbReference type="GO" id="GO:0003676">
    <property type="term" value="F:nucleic acid binding"/>
    <property type="evidence" value="ECO:0007669"/>
    <property type="project" value="InterPro"/>
</dbReference>
<name>A0A4Y2L8N2_ARAVE</name>
<evidence type="ECO:0000313" key="1">
    <source>
        <dbReference type="EMBL" id="GBN11025.1"/>
    </source>
</evidence>
<gene>
    <name evidence="1" type="ORF">AVEN_17604_1</name>
</gene>
<protein>
    <recommendedName>
        <fullName evidence="3">Transposable element Tc1 transposase</fullName>
    </recommendedName>
</protein>
<dbReference type="EMBL" id="BGPR01005531">
    <property type="protein sequence ID" value="GBN11025.1"/>
    <property type="molecule type" value="Genomic_DNA"/>
</dbReference>
<evidence type="ECO:0008006" key="3">
    <source>
        <dbReference type="Google" id="ProtNLM"/>
    </source>
</evidence>
<proteinExistence type="predicted"/>
<accession>A0A4Y2L8N2</accession>
<comment type="caution">
    <text evidence="1">The sequence shown here is derived from an EMBL/GenBank/DDBJ whole genome shotgun (WGS) entry which is preliminary data.</text>
</comment>
<reference evidence="1 2" key="1">
    <citation type="journal article" date="2019" name="Sci. Rep.">
        <title>Orb-weaving spider Araneus ventricosus genome elucidates the spidroin gene catalogue.</title>
        <authorList>
            <person name="Kono N."/>
            <person name="Nakamura H."/>
            <person name="Ohtoshi R."/>
            <person name="Moran D.A.P."/>
            <person name="Shinohara A."/>
            <person name="Yoshida Y."/>
            <person name="Fujiwara M."/>
            <person name="Mori M."/>
            <person name="Tomita M."/>
            <person name="Arakawa K."/>
        </authorList>
    </citation>
    <scope>NUCLEOTIDE SEQUENCE [LARGE SCALE GENOMIC DNA]</scope>
</reference>
<dbReference type="Gene3D" id="3.30.420.10">
    <property type="entry name" value="Ribonuclease H-like superfamily/Ribonuclease H"/>
    <property type="match status" value="1"/>
</dbReference>
<organism evidence="1 2">
    <name type="scientific">Araneus ventricosus</name>
    <name type="common">Orbweaver spider</name>
    <name type="synonym">Epeira ventricosa</name>
    <dbReference type="NCBI Taxonomy" id="182803"/>
    <lineage>
        <taxon>Eukaryota</taxon>
        <taxon>Metazoa</taxon>
        <taxon>Ecdysozoa</taxon>
        <taxon>Arthropoda</taxon>
        <taxon>Chelicerata</taxon>
        <taxon>Arachnida</taxon>
        <taxon>Araneae</taxon>
        <taxon>Araneomorphae</taxon>
        <taxon>Entelegynae</taxon>
        <taxon>Araneoidea</taxon>
        <taxon>Araneidae</taxon>
        <taxon>Araneus</taxon>
    </lineage>
</organism>
<dbReference type="OrthoDB" id="4843387at2759"/>
<evidence type="ECO:0000313" key="2">
    <source>
        <dbReference type="Proteomes" id="UP000499080"/>
    </source>
</evidence>
<sequence length="136" mass="14949">MLNKPETYWNNGLFADESKFNILGSDGRIMVWRRKNEEINPKNLVGTVKYGGGGVLVWGCISASWLGSRTYKRDTLQATVVSSQEVSSESALDSHHPRMVVLTSLVPEVPGDGLHHDRAAGLKPRLILAAKFKCLG</sequence>
<dbReference type="InterPro" id="IPR036397">
    <property type="entry name" value="RNaseH_sf"/>
</dbReference>
<dbReference type="AlphaFoldDB" id="A0A4Y2L8N2"/>
<dbReference type="Proteomes" id="UP000499080">
    <property type="component" value="Unassembled WGS sequence"/>
</dbReference>